<dbReference type="EMBL" id="BART01038399">
    <property type="protein sequence ID" value="GAH05515.1"/>
    <property type="molecule type" value="Genomic_DNA"/>
</dbReference>
<proteinExistence type="predicted"/>
<gene>
    <name evidence="1" type="ORF">S01H4_63709</name>
</gene>
<accession>X1DB37</accession>
<name>X1DB37_9ZZZZ</name>
<feature type="non-terminal residue" evidence="1">
    <location>
        <position position="1"/>
    </location>
</feature>
<sequence>LLKQITEDEISNPQLYLLALVNLCELFLEELDMTNNSEVLGELNPLIAQLSNIAKDQNAYLWLAEIKLLQAKLALIQMKIKEAEQLITQSQQIAELHGLNLLAIRISVEHDTLLEQLSTWNSLEKKKAPMSE</sequence>
<evidence type="ECO:0000313" key="1">
    <source>
        <dbReference type="EMBL" id="GAH05515.1"/>
    </source>
</evidence>
<feature type="non-terminal residue" evidence="1">
    <location>
        <position position="132"/>
    </location>
</feature>
<dbReference type="AlphaFoldDB" id="X1DB37"/>
<protein>
    <recommendedName>
        <fullName evidence="2">MalT-like TPR region domain-containing protein</fullName>
    </recommendedName>
</protein>
<reference evidence="1" key="1">
    <citation type="journal article" date="2014" name="Front. Microbiol.">
        <title>High frequency of phylogenetically diverse reductive dehalogenase-homologous genes in deep subseafloor sedimentary metagenomes.</title>
        <authorList>
            <person name="Kawai M."/>
            <person name="Futagami T."/>
            <person name="Toyoda A."/>
            <person name="Takaki Y."/>
            <person name="Nishi S."/>
            <person name="Hori S."/>
            <person name="Arai W."/>
            <person name="Tsubouchi T."/>
            <person name="Morono Y."/>
            <person name="Uchiyama I."/>
            <person name="Ito T."/>
            <person name="Fujiyama A."/>
            <person name="Inagaki F."/>
            <person name="Takami H."/>
        </authorList>
    </citation>
    <scope>NUCLEOTIDE SEQUENCE</scope>
    <source>
        <strain evidence="1">Expedition CK06-06</strain>
    </source>
</reference>
<comment type="caution">
    <text evidence="1">The sequence shown here is derived from an EMBL/GenBank/DDBJ whole genome shotgun (WGS) entry which is preliminary data.</text>
</comment>
<evidence type="ECO:0008006" key="2">
    <source>
        <dbReference type="Google" id="ProtNLM"/>
    </source>
</evidence>
<organism evidence="1">
    <name type="scientific">marine sediment metagenome</name>
    <dbReference type="NCBI Taxonomy" id="412755"/>
    <lineage>
        <taxon>unclassified sequences</taxon>
        <taxon>metagenomes</taxon>
        <taxon>ecological metagenomes</taxon>
    </lineage>
</organism>